<sequence>MYKLILADDEYELRNGLGTYFPWEEIGFELAASLENGQQVIEYLESHSADVLLCDIRMPVMDGLEVAQYIYRKKLPIYMIMFSGYRDFEYAKKAMQYGARDYIVKSAKFNELVSVFRNLREQLDMENSKKKLAGASKGYYQQIIESIQEQVEREFATVTLEQVAAAVHMNSNYVSKLFYCKTGQLFSEYLLSVKMKKAAEYLSDIRYRTYEVSELVGYSNTKNFSRAFKSFYGITPKEYREGGR</sequence>
<evidence type="ECO:0000256" key="9">
    <source>
        <dbReference type="ARBA" id="ARBA00024867"/>
    </source>
</evidence>
<proteinExistence type="predicted"/>
<evidence type="ECO:0000256" key="4">
    <source>
        <dbReference type="ARBA" id="ARBA00022553"/>
    </source>
</evidence>
<name>A0A9D2MZK7_9FIRM</name>
<dbReference type="InterPro" id="IPR001789">
    <property type="entry name" value="Sig_transdc_resp-reg_receiver"/>
</dbReference>
<dbReference type="InterPro" id="IPR011006">
    <property type="entry name" value="CheY-like_superfamily"/>
</dbReference>
<dbReference type="GO" id="GO:0005737">
    <property type="term" value="C:cytoplasm"/>
    <property type="evidence" value="ECO:0007669"/>
    <property type="project" value="UniProtKB-SubCell"/>
</dbReference>
<reference evidence="13" key="2">
    <citation type="submission" date="2021-04" db="EMBL/GenBank/DDBJ databases">
        <authorList>
            <person name="Gilroy R."/>
        </authorList>
    </citation>
    <scope>NUCLEOTIDE SEQUENCE</scope>
    <source>
        <strain evidence="13">CHK180-15479</strain>
    </source>
</reference>
<keyword evidence="7" id="KW-0238">DNA-binding</keyword>
<evidence type="ECO:0000313" key="14">
    <source>
        <dbReference type="Proteomes" id="UP000823910"/>
    </source>
</evidence>
<evidence type="ECO:0000256" key="6">
    <source>
        <dbReference type="ARBA" id="ARBA00023015"/>
    </source>
</evidence>
<keyword evidence="5" id="KW-0902">Two-component regulatory system</keyword>
<feature type="domain" description="HTH araC/xylS-type" evidence="11">
    <location>
        <begin position="141"/>
        <end position="242"/>
    </location>
</feature>
<comment type="function">
    <text evidence="9">May play the central regulatory role in sporulation. It may be an element of the effector pathway responsible for the activation of sporulation genes in response to nutritional stress. Spo0A may act in concert with spo0H (a sigma factor) to control the expression of some genes that are critical to the sporulation process.</text>
</comment>
<dbReference type="PROSITE" id="PS01124">
    <property type="entry name" value="HTH_ARAC_FAMILY_2"/>
    <property type="match status" value="1"/>
</dbReference>
<dbReference type="InterPro" id="IPR051552">
    <property type="entry name" value="HptR"/>
</dbReference>
<keyword evidence="3" id="KW-0963">Cytoplasm</keyword>
<dbReference type="PROSITE" id="PS50110">
    <property type="entry name" value="RESPONSE_REGULATORY"/>
    <property type="match status" value="1"/>
</dbReference>
<dbReference type="Pfam" id="PF00072">
    <property type="entry name" value="Response_reg"/>
    <property type="match status" value="1"/>
</dbReference>
<dbReference type="SMART" id="SM00448">
    <property type="entry name" value="REC"/>
    <property type="match status" value="1"/>
</dbReference>
<evidence type="ECO:0000259" key="11">
    <source>
        <dbReference type="PROSITE" id="PS01124"/>
    </source>
</evidence>
<keyword evidence="4 10" id="KW-0597">Phosphoprotein</keyword>
<dbReference type="GO" id="GO:0003700">
    <property type="term" value="F:DNA-binding transcription factor activity"/>
    <property type="evidence" value="ECO:0007669"/>
    <property type="project" value="InterPro"/>
</dbReference>
<evidence type="ECO:0000256" key="7">
    <source>
        <dbReference type="ARBA" id="ARBA00023125"/>
    </source>
</evidence>
<evidence type="ECO:0000256" key="5">
    <source>
        <dbReference type="ARBA" id="ARBA00023012"/>
    </source>
</evidence>
<dbReference type="InterPro" id="IPR018060">
    <property type="entry name" value="HTH_AraC"/>
</dbReference>
<dbReference type="PANTHER" id="PTHR42713:SF3">
    <property type="entry name" value="TRANSCRIPTIONAL REGULATORY PROTEIN HPTR"/>
    <property type="match status" value="1"/>
</dbReference>
<dbReference type="PRINTS" id="PR00032">
    <property type="entry name" value="HTHARAC"/>
</dbReference>
<keyword evidence="8" id="KW-0804">Transcription</keyword>
<dbReference type="Pfam" id="PF12833">
    <property type="entry name" value="HTH_18"/>
    <property type="match status" value="1"/>
</dbReference>
<dbReference type="SUPFAM" id="SSF52172">
    <property type="entry name" value="CheY-like"/>
    <property type="match status" value="1"/>
</dbReference>
<dbReference type="GO" id="GO:0000160">
    <property type="term" value="P:phosphorelay signal transduction system"/>
    <property type="evidence" value="ECO:0007669"/>
    <property type="project" value="UniProtKB-KW"/>
</dbReference>
<comment type="caution">
    <text evidence="13">The sequence shown here is derived from an EMBL/GenBank/DDBJ whole genome shotgun (WGS) entry which is preliminary data.</text>
</comment>
<dbReference type="AlphaFoldDB" id="A0A9D2MZK7"/>
<dbReference type="InterPro" id="IPR009057">
    <property type="entry name" value="Homeodomain-like_sf"/>
</dbReference>
<organism evidence="13 14">
    <name type="scientific">Candidatus Enterocloster excrementipullorum</name>
    <dbReference type="NCBI Taxonomy" id="2838559"/>
    <lineage>
        <taxon>Bacteria</taxon>
        <taxon>Bacillati</taxon>
        <taxon>Bacillota</taxon>
        <taxon>Clostridia</taxon>
        <taxon>Lachnospirales</taxon>
        <taxon>Lachnospiraceae</taxon>
        <taxon>Enterocloster</taxon>
    </lineage>
</organism>
<dbReference type="GO" id="GO:0043565">
    <property type="term" value="F:sequence-specific DNA binding"/>
    <property type="evidence" value="ECO:0007669"/>
    <property type="project" value="InterPro"/>
</dbReference>
<evidence type="ECO:0000256" key="3">
    <source>
        <dbReference type="ARBA" id="ARBA00022490"/>
    </source>
</evidence>
<comment type="subcellular location">
    <subcellularLocation>
        <location evidence="1">Cytoplasm</location>
    </subcellularLocation>
</comment>
<evidence type="ECO:0000259" key="12">
    <source>
        <dbReference type="PROSITE" id="PS50110"/>
    </source>
</evidence>
<accession>A0A9D2MZK7</accession>
<dbReference type="PANTHER" id="PTHR42713">
    <property type="entry name" value="HISTIDINE KINASE-RELATED"/>
    <property type="match status" value="1"/>
</dbReference>
<dbReference type="EMBL" id="DWWT01000029">
    <property type="protein sequence ID" value="HJC05850.1"/>
    <property type="molecule type" value="Genomic_DNA"/>
</dbReference>
<dbReference type="SUPFAM" id="SSF46689">
    <property type="entry name" value="Homeodomain-like"/>
    <property type="match status" value="1"/>
</dbReference>
<dbReference type="SMART" id="SM00342">
    <property type="entry name" value="HTH_ARAC"/>
    <property type="match status" value="1"/>
</dbReference>
<evidence type="ECO:0000313" key="13">
    <source>
        <dbReference type="EMBL" id="HJC05850.1"/>
    </source>
</evidence>
<dbReference type="Proteomes" id="UP000823910">
    <property type="component" value="Unassembled WGS sequence"/>
</dbReference>
<gene>
    <name evidence="13" type="ORF">H9704_06815</name>
</gene>
<dbReference type="CDD" id="cd17536">
    <property type="entry name" value="REC_YesN-like"/>
    <property type="match status" value="1"/>
</dbReference>
<keyword evidence="6" id="KW-0805">Transcription regulation</keyword>
<feature type="modified residue" description="4-aspartylphosphate" evidence="10">
    <location>
        <position position="55"/>
    </location>
</feature>
<protein>
    <recommendedName>
        <fullName evidence="2">Stage 0 sporulation protein A homolog</fullName>
    </recommendedName>
</protein>
<evidence type="ECO:0000256" key="8">
    <source>
        <dbReference type="ARBA" id="ARBA00023163"/>
    </source>
</evidence>
<dbReference type="InterPro" id="IPR020449">
    <property type="entry name" value="Tscrpt_reg_AraC-type_HTH"/>
</dbReference>
<reference evidence="13" key="1">
    <citation type="journal article" date="2021" name="PeerJ">
        <title>Extensive microbial diversity within the chicken gut microbiome revealed by metagenomics and culture.</title>
        <authorList>
            <person name="Gilroy R."/>
            <person name="Ravi A."/>
            <person name="Getino M."/>
            <person name="Pursley I."/>
            <person name="Horton D.L."/>
            <person name="Alikhan N.F."/>
            <person name="Baker D."/>
            <person name="Gharbi K."/>
            <person name="Hall N."/>
            <person name="Watson M."/>
            <person name="Adriaenssens E.M."/>
            <person name="Foster-Nyarko E."/>
            <person name="Jarju S."/>
            <person name="Secka A."/>
            <person name="Antonio M."/>
            <person name="Oren A."/>
            <person name="Chaudhuri R.R."/>
            <person name="La Ragione R."/>
            <person name="Hildebrand F."/>
            <person name="Pallen M.J."/>
        </authorList>
    </citation>
    <scope>NUCLEOTIDE SEQUENCE</scope>
    <source>
        <strain evidence="13">CHK180-15479</strain>
    </source>
</reference>
<evidence type="ECO:0000256" key="10">
    <source>
        <dbReference type="PROSITE-ProRule" id="PRU00169"/>
    </source>
</evidence>
<evidence type="ECO:0000256" key="1">
    <source>
        <dbReference type="ARBA" id="ARBA00004496"/>
    </source>
</evidence>
<dbReference type="Gene3D" id="1.10.10.60">
    <property type="entry name" value="Homeodomain-like"/>
    <property type="match status" value="2"/>
</dbReference>
<dbReference type="Gene3D" id="3.40.50.2300">
    <property type="match status" value="1"/>
</dbReference>
<evidence type="ECO:0000256" key="2">
    <source>
        <dbReference type="ARBA" id="ARBA00018672"/>
    </source>
</evidence>
<feature type="domain" description="Response regulatory" evidence="12">
    <location>
        <begin position="3"/>
        <end position="120"/>
    </location>
</feature>